<name>A0ABW3PQG2_9BACL</name>
<feature type="transmembrane region" description="Helical" evidence="1">
    <location>
        <begin position="122"/>
        <end position="142"/>
    </location>
</feature>
<sequence>MKPLLIYFLRTFIRSPYSFAPIVTYLFIMAIQYSYRPNPIADSYSVTATLLFFASAWIGRGFYHAEHPDQRALTIMHSRKKWIYFIGMWIACSIIIAAMTCISILFPIAAWMFERLPTTSELFTAIVGHYMLGVLGISISLFTQRSWIKVQSNALAILFIWLMAGMMHTQMERWLPDGLNFLAYLLPPALPFIKAMLNPDDIVSMSASTIHVIVYVLILLSCYVYVSVKRKDVML</sequence>
<keyword evidence="1" id="KW-0472">Membrane</keyword>
<feature type="transmembrane region" description="Helical" evidence="1">
    <location>
        <begin position="202"/>
        <end position="226"/>
    </location>
</feature>
<feature type="transmembrane region" description="Helical" evidence="1">
    <location>
        <begin position="12"/>
        <end position="31"/>
    </location>
</feature>
<protein>
    <recommendedName>
        <fullName evidence="4">ABC-2 type transport system permease protein</fullName>
    </recommendedName>
</protein>
<evidence type="ECO:0000313" key="3">
    <source>
        <dbReference type="Proteomes" id="UP001597169"/>
    </source>
</evidence>
<evidence type="ECO:0008006" key="4">
    <source>
        <dbReference type="Google" id="ProtNLM"/>
    </source>
</evidence>
<feature type="transmembrane region" description="Helical" evidence="1">
    <location>
        <begin position="43"/>
        <end position="63"/>
    </location>
</feature>
<dbReference type="EMBL" id="JBHTKX010000001">
    <property type="protein sequence ID" value="MFD1128478.1"/>
    <property type="molecule type" value="Genomic_DNA"/>
</dbReference>
<proteinExistence type="predicted"/>
<organism evidence="2 3">
    <name type="scientific">Paenibacillus provencensis</name>
    <dbReference type="NCBI Taxonomy" id="441151"/>
    <lineage>
        <taxon>Bacteria</taxon>
        <taxon>Bacillati</taxon>
        <taxon>Bacillota</taxon>
        <taxon>Bacilli</taxon>
        <taxon>Bacillales</taxon>
        <taxon>Paenibacillaceae</taxon>
        <taxon>Paenibacillus</taxon>
    </lineage>
</organism>
<keyword evidence="3" id="KW-1185">Reference proteome</keyword>
<dbReference type="Proteomes" id="UP001597169">
    <property type="component" value="Unassembled WGS sequence"/>
</dbReference>
<feature type="transmembrane region" description="Helical" evidence="1">
    <location>
        <begin position="83"/>
        <end position="110"/>
    </location>
</feature>
<gene>
    <name evidence="2" type="ORF">ACFQ3J_09865</name>
</gene>
<accession>A0ABW3PQG2</accession>
<comment type="caution">
    <text evidence="2">The sequence shown here is derived from an EMBL/GenBank/DDBJ whole genome shotgun (WGS) entry which is preliminary data.</text>
</comment>
<keyword evidence="1" id="KW-1133">Transmembrane helix</keyword>
<evidence type="ECO:0000313" key="2">
    <source>
        <dbReference type="EMBL" id="MFD1128478.1"/>
    </source>
</evidence>
<keyword evidence="1" id="KW-0812">Transmembrane</keyword>
<dbReference type="RefSeq" id="WP_251583268.1">
    <property type="nucleotide sequence ID" value="NZ_JBHTKX010000001.1"/>
</dbReference>
<evidence type="ECO:0000256" key="1">
    <source>
        <dbReference type="SAM" id="Phobius"/>
    </source>
</evidence>
<reference evidence="3" key="1">
    <citation type="journal article" date="2019" name="Int. J. Syst. Evol. Microbiol.">
        <title>The Global Catalogue of Microorganisms (GCM) 10K type strain sequencing project: providing services to taxonomists for standard genome sequencing and annotation.</title>
        <authorList>
            <consortium name="The Broad Institute Genomics Platform"/>
            <consortium name="The Broad Institute Genome Sequencing Center for Infectious Disease"/>
            <person name="Wu L."/>
            <person name="Ma J."/>
        </authorList>
    </citation>
    <scope>NUCLEOTIDE SEQUENCE [LARGE SCALE GENOMIC DNA]</scope>
    <source>
        <strain evidence="3">CCUG 53519</strain>
    </source>
</reference>
<feature type="transmembrane region" description="Helical" evidence="1">
    <location>
        <begin position="154"/>
        <end position="171"/>
    </location>
</feature>